<dbReference type="Pfam" id="PF13302">
    <property type="entry name" value="Acetyltransf_3"/>
    <property type="match status" value="1"/>
</dbReference>
<dbReference type="eggNOG" id="COG1670">
    <property type="taxonomic scope" value="Bacteria"/>
</dbReference>
<dbReference type="RefSeq" id="WP_012692956.1">
    <property type="nucleotide sequence ID" value="NC_012526.1"/>
</dbReference>
<dbReference type="STRING" id="546414.Deide_09550"/>
<proteinExistence type="predicted"/>
<accession>C1CUG6</accession>
<keyword evidence="2" id="KW-0808">Transferase</keyword>
<protein>
    <submittedName>
        <fullName evidence="2">Putative Acetyltransferase</fullName>
    </submittedName>
</protein>
<organism evidence="2 3">
    <name type="scientific">Deinococcus deserti (strain DSM 17065 / CIP 109153 / LMG 22923 / VCD115)</name>
    <dbReference type="NCBI Taxonomy" id="546414"/>
    <lineage>
        <taxon>Bacteria</taxon>
        <taxon>Thermotogati</taxon>
        <taxon>Deinococcota</taxon>
        <taxon>Deinococci</taxon>
        <taxon>Deinococcales</taxon>
        <taxon>Deinococcaceae</taxon>
        <taxon>Deinococcus</taxon>
    </lineage>
</organism>
<feature type="domain" description="N-acetyltransferase" evidence="1">
    <location>
        <begin position="3"/>
        <end position="172"/>
    </location>
</feature>
<dbReference type="OrthoDB" id="9795206at2"/>
<dbReference type="InterPro" id="IPR016181">
    <property type="entry name" value="Acyl_CoA_acyltransferase"/>
</dbReference>
<dbReference type="PaxDb" id="546414-Deide_09550"/>
<dbReference type="AlphaFoldDB" id="C1CUG6"/>
<dbReference type="Proteomes" id="UP000002208">
    <property type="component" value="Chromosome"/>
</dbReference>
<dbReference type="KEGG" id="ddr:Deide_09550"/>
<gene>
    <name evidence="2" type="ordered locus">Deide_09550</name>
</gene>
<evidence type="ECO:0000313" key="3">
    <source>
        <dbReference type="Proteomes" id="UP000002208"/>
    </source>
</evidence>
<dbReference type="SUPFAM" id="SSF55729">
    <property type="entry name" value="Acyl-CoA N-acyltransferases (Nat)"/>
    <property type="match status" value="1"/>
</dbReference>
<dbReference type="PANTHER" id="PTHR43415">
    <property type="entry name" value="SPERMIDINE N(1)-ACETYLTRANSFERASE"/>
    <property type="match status" value="1"/>
</dbReference>
<keyword evidence="3" id="KW-1185">Reference proteome</keyword>
<sequence>MTVALRPLQAGDEEAAVRWAADPVFCQAADWTVGLSPRVIRRHWVALIASKQADFRRWDITLDGRLVGYVDLANLKAASEESTSEELVSGELGVVLGERNLWGQGVSRRACKLLLEQAWATGLHTVTAEVHAPNERSHALMRRLGFRECRMTEPQLYQGVPVAMVQYVLRRPDGEL</sequence>
<dbReference type="PANTHER" id="PTHR43415:SF3">
    <property type="entry name" value="GNAT-FAMILY ACETYLTRANSFERASE"/>
    <property type="match status" value="1"/>
</dbReference>
<dbReference type="InterPro" id="IPR000182">
    <property type="entry name" value="GNAT_dom"/>
</dbReference>
<evidence type="ECO:0000259" key="1">
    <source>
        <dbReference type="PROSITE" id="PS51186"/>
    </source>
</evidence>
<name>C1CUG6_DEIDV</name>
<reference evidence="2 3" key="1">
    <citation type="journal article" date="2009" name="PLoS Genet.">
        <title>Alliance of proteomics and genomics to unravel the specificities of Sahara bacterium Deinococcus deserti.</title>
        <authorList>
            <person name="de Groot A."/>
            <person name="Dulermo R."/>
            <person name="Ortet P."/>
            <person name="Blanchard L."/>
            <person name="Guerin P."/>
            <person name="Fernandez B."/>
            <person name="Vacherie B."/>
            <person name="Dossat C."/>
            <person name="Jolivet E."/>
            <person name="Siguier P."/>
            <person name="Chandler M."/>
            <person name="Barakat M."/>
            <person name="Dedieu A."/>
            <person name="Barbe V."/>
            <person name="Heulin T."/>
            <person name="Sommer S."/>
            <person name="Achouak W."/>
            <person name="Armengaud J."/>
        </authorList>
    </citation>
    <scope>NUCLEOTIDE SEQUENCE [LARGE SCALE GENOMIC DNA]</scope>
    <source>
        <strain evidence="3">DSM 17065 / CIP 109153 / LMG 22923 / VCD115</strain>
    </source>
</reference>
<evidence type="ECO:0000313" key="2">
    <source>
        <dbReference type="EMBL" id="ACO45833.1"/>
    </source>
</evidence>
<dbReference type="Gene3D" id="3.40.630.30">
    <property type="match status" value="1"/>
</dbReference>
<dbReference type="GO" id="GO:0016747">
    <property type="term" value="F:acyltransferase activity, transferring groups other than amino-acyl groups"/>
    <property type="evidence" value="ECO:0007669"/>
    <property type="project" value="InterPro"/>
</dbReference>
<dbReference type="PROSITE" id="PS51186">
    <property type="entry name" value="GNAT"/>
    <property type="match status" value="1"/>
</dbReference>
<dbReference type="EMBL" id="CP001114">
    <property type="protein sequence ID" value="ACO45833.1"/>
    <property type="molecule type" value="Genomic_DNA"/>
</dbReference>
<dbReference type="HOGENOM" id="CLU_013985_3_2_0"/>